<reference evidence="1" key="1">
    <citation type="submission" date="2020-09" db="EMBL/GenBank/DDBJ databases">
        <title>Genome-Enabled Discovery of Anthraquinone Biosynthesis in Senna tora.</title>
        <authorList>
            <person name="Kang S.-H."/>
            <person name="Pandey R.P."/>
            <person name="Lee C.-M."/>
            <person name="Sim J.-S."/>
            <person name="Jeong J.-T."/>
            <person name="Choi B.-S."/>
            <person name="Jung M."/>
            <person name="Ginzburg D."/>
            <person name="Zhao K."/>
            <person name="Won S.Y."/>
            <person name="Oh T.-J."/>
            <person name="Yu Y."/>
            <person name="Kim N.-H."/>
            <person name="Lee O.R."/>
            <person name="Lee T.-H."/>
            <person name="Bashyal P."/>
            <person name="Kim T.-S."/>
            <person name="Lee W.-H."/>
            <person name="Kawkins C."/>
            <person name="Kim C.-K."/>
            <person name="Kim J.S."/>
            <person name="Ahn B.O."/>
            <person name="Rhee S.Y."/>
            <person name="Sohng J.K."/>
        </authorList>
    </citation>
    <scope>NUCLEOTIDE SEQUENCE</scope>
    <source>
        <tissue evidence="1">Leaf</tissue>
    </source>
</reference>
<evidence type="ECO:0000313" key="2">
    <source>
        <dbReference type="Proteomes" id="UP000634136"/>
    </source>
</evidence>
<dbReference type="PANTHER" id="PTHR33103">
    <property type="entry name" value="OS01G0153900 PROTEIN"/>
    <property type="match status" value="1"/>
</dbReference>
<name>A0A834SXF7_9FABA</name>
<dbReference type="AlphaFoldDB" id="A0A834SXF7"/>
<keyword evidence="2" id="KW-1185">Reference proteome</keyword>
<dbReference type="InterPro" id="IPR007750">
    <property type="entry name" value="DUF674"/>
</dbReference>
<protein>
    <submittedName>
        <fullName evidence="1">DUF674 domain-containing protein</fullName>
    </submittedName>
</protein>
<accession>A0A834SXF7</accession>
<dbReference type="PANTHER" id="PTHR33103:SF19">
    <property type="entry name" value="OS09G0544700 PROTEIN"/>
    <property type="match status" value="1"/>
</dbReference>
<evidence type="ECO:0000313" key="1">
    <source>
        <dbReference type="EMBL" id="KAF7811363.1"/>
    </source>
</evidence>
<dbReference type="EMBL" id="JAAIUW010000010">
    <property type="protein sequence ID" value="KAF7811363.1"/>
    <property type="molecule type" value="Genomic_DNA"/>
</dbReference>
<dbReference type="OrthoDB" id="2014278at2759"/>
<proteinExistence type="predicted"/>
<dbReference type="Pfam" id="PF05056">
    <property type="entry name" value="DUF674"/>
    <property type="match status" value="1"/>
</dbReference>
<sequence>MKLLIDTKTQRVLFAEASKDFINFLFNLLQLPIGTVTRLLTKNGMVGCLGKLYESIENLNETY</sequence>
<dbReference type="Proteomes" id="UP000634136">
    <property type="component" value="Unassembled WGS sequence"/>
</dbReference>
<gene>
    <name evidence="1" type="ORF">G2W53_032339</name>
</gene>
<organism evidence="1 2">
    <name type="scientific">Senna tora</name>
    <dbReference type="NCBI Taxonomy" id="362788"/>
    <lineage>
        <taxon>Eukaryota</taxon>
        <taxon>Viridiplantae</taxon>
        <taxon>Streptophyta</taxon>
        <taxon>Embryophyta</taxon>
        <taxon>Tracheophyta</taxon>
        <taxon>Spermatophyta</taxon>
        <taxon>Magnoliopsida</taxon>
        <taxon>eudicotyledons</taxon>
        <taxon>Gunneridae</taxon>
        <taxon>Pentapetalae</taxon>
        <taxon>rosids</taxon>
        <taxon>fabids</taxon>
        <taxon>Fabales</taxon>
        <taxon>Fabaceae</taxon>
        <taxon>Caesalpinioideae</taxon>
        <taxon>Cassia clade</taxon>
        <taxon>Senna</taxon>
    </lineage>
</organism>
<comment type="caution">
    <text evidence="1">The sequence shown here is derived from an EMBL/GenBank/DDBJ whole genome shotgun (WGS) entry which is preliminary data.</text>
</comment>